<dbReference type="Proteomes" id="UP000887564">
    <property type="component" value="Unplaced"/>
</dbReference>
<evidence type="ECO:0000313" key="4">
    <source>
        <dbReference type="WBParaSite" id="PEQ_0000492701-mRNA-1"/>
    </source>
</evidence>
<dbReference type="SUPFAM" id="SSF52058">
    <property type="entry name" value="L domain-like"/>
    <property type="match status" value="1"/>
</dbReference>
<reference evidence="4" key="1">
    <citation type="submission" date="2022-11" db="UniProtKB">
        <authorList>
            <consortium name="WormBaseParasite"/>
        </authorList>
    </citation>
    <scope>IDENTIFICATION</scope>
</reference>
<protein>
    <submittedName>
        <fullName evidence="4">LRRCT domain-containing protein</fullName>
    </submittedName>
</protein>
<sequence length="191" mass="21836">MRALCRKILIDSYVFSDLPRLSELSFNGALAEVLNLKRLNLSANLVEILQWNEFPVGSHLRSVDIRNNRLNRIDHTSFAVDNLSSGSSIQLYVEGNPLICSCEMDWLRRSASSVTRLTHSQPLPTKHAKSKVIHRPHLQGKSVIEIVDEQQATCLHRIDKRQITLAHVTRDEFLCSYRQVFFEPISKPSCE</sequence>
<dbReference type="AlphaFoldDB" id="A0A914RJG9"/>
<organism evidence="3 4">
    <name type="scientific">Parascaris equorum</name>
    <name type="common">Equine roundworm</name>
    <dbReference type="NCBI Taxonomy" id="6256"/>
    <lineage>
        <taxon>Eukaryota</taxon>
        <taxon>Metazoa</taxon>
        <taxon>Ecdysozoa</taxon>
        <taxon>Nematoda</taxon>
        <taxon>Chromadorea</taxon>
        <taxon>Rhabditida</taxon>
        <taxon>Spirurina</taxon>
        <taxon>Ascaridomorpha</taxon>
        <taxon>Ascaridoidea</taxon>
        <taxon>Ascarididae</taxon>
        <taxon>Parascaris</taxon>
    </lineage>
</organism>
<evidence type="ECO:0000256" key="2">
    <source>
        <dbReference type="ARBA" id="ARBA00022737"/>
    </source>
</evidence>
<name>A0A914RJG9_PAREQ</name>
<keyword evidence="2" id="KW-0677">Repeat</keyword>
<dbReference type="Gene3D" id="3.80.10.10">
    <property type="entry name" value="Ribonuclease Inhibitor"/>
    <property type="match status" value="1"/>
</dbReference>
<dbReference type="WBParaSite" id="PEQ_0000492701-mRNA-1">
    <property type="protein sequence ID" value="PEQ_0000492701-mRNA-1"/>
    <property type="gene ID" value="PEQ_0000492701"/>
</dbReference>
<proteinExistence type="predicted"/>
<evidence type="ECO:0000313" key="3">
    <source>
        <dbReference type="Proteomes" id="UP000887564"/>
    </source>
</evidence>
<keyword evidence="1" id="KW-0433">Leucine-rich repeat</keyword>
<evidence type="ECO:0000256" key="1">
    <source>
        <dbReference type="ARBA" id="ARBA00022614"/>
    </source>
</evidence>
<dbReference type="PANTHER" id="PTHR24366:SF96">
    <property type="entry name" value="LEUCINE RICH REPEAT CONTAINING 53"/>
    <property type="match status" value="1"/>
</dbReference>
<dbReference type="InterPro" id="IPR032675">
    <property type="entry name" value="LRR_dom_sf"/>
</dbReference>
<keyword evidence="3" id="KW-1185">Reference proteome</keyword>
<accession>A0A914RJG9</accession>
<dbReference type="PANTHER" id="PTHR24366">
    <property type="entry name" value="IG(IMMUNOGLOBULIN) AND LRR(LEUCINE RICH REPEAT) DOMAINS"/>
    <property type="match status" value="1"/>
</dbReference>